<dbReference type="InterPro" id="IPR038750">
    <property type="entry name" value="YczE/YyaS-like"/>
</dbReference>
<gene>
    <name evidence="2" type="ORF">SAMN02745784_00566</name>
</gene>
<dbReference type="EMBL" id="FQTY01000002">
    <property type="protein sequence ID" value="SHE40989.1"/>
    <property type="molecule type" value="Genomic_DNA"/>
</dbReference>
<evidence type="ECO:0000313" key="3">
    <source>
        <dbReference type="Proteomes" id="UP000184114"/>
    </source>
</evidence>
<keyword evidence="1" id="KW-0472">Membrane</keyword>
<evidence type="ECO:0000256" key="1">
    <source>
        <dbReference type="SAM" id="Phobius"/>
    </source>
</evidence>
<sequence length="223" mass="24418">MKKTIIAIIRLFIGYFVCAVGMVMTINANLGVAPWDVFHQGVGNVFNLPIGRASIIAGLIIVIIDAFLGQNIGWGTIFNMLVIGIIVDFLMINRLIPIFDAFLPSLLMMFLGMLVLGYGCYIYIGAGFGAGPRDGLMVALTKKTNKSVRFVKNSVEILAIAVGYFLGGSVGIGTAIMSIAGGYFFQFAFKTVNFNVADVKHRYISDDIRFIKERLIKAQKEEI</sequence>
<dbReference type="AlphaFoldDB" id="A0A1M4T928"/>
<dbReference type="Pfam" id="PF19700">
    <property type="entry name" value="DUF6198"/>
    <property type="match status" value="1"/>
</dbReference>
<feature type="transmembrane region" description="Helical" evidence="1">
    <location>
        <begin position="157"/>
        <end position="185"/>
    </location>
</feature>
<keyword evidence="3" id="KW-1185">Reference proteome</keyword>
<dbReference type="RefSeq" id="WP_072972944.1">
    <property type="nucleotide sequence ID" value="NZ_FQTY01000002.1"/>
</dbReference>
<protein>
    <submittedName>
        <fullName evidence="2">Uncharacterized membrane protein YczE</fullName>
    </submittedName>
</protein>
<feature type="transmembrane region" description="Helical" evidence="1">
    <location>
        <begin position="50"/>
        <end position="69"/>
    </location>
</feature>
<dbReference type="GeneID" id="90996578"/>
<organism evidence="2 3">
    <name type="scientific">Tissierella praeacuta DSM 18095</name>
    <dbReference type="NCBI Taxonomy" id="1123404"/>
    <lineage>
        <taxon>Bacteria</taxon>
        <taxon>Bacillati</taxon>
        <taxon>Bacillota</taxon>
        <taxon>Tissierellia</taxon>
        <taxon>Tissierellales</taxon>
        <taxon>Tissierellaceae</taxon>
        <taxon>Tissierella</taxon>
    </lineage>
</organism>
<reference evidence="3" key="1">
    <citation type="submission" date="2016-11" db="EMBL/GenBank/DDBJ databases">
        <authorList>
            <person name="Varghese N."/>
            <person name="Submissions S."/>
        </authorList>
    </citation>
    <scope>NUCLEOTIDE SEQUENCE [LARGE SCALE GENOMIC DNA]</scope>
    <source>
        <strain evidence="3">DSM 18095</strain>
    </source>
</reference>
<keyword evidence="1" id="KW-0812">Transmembrane</keyword>
<name>A0A1M4T928_9FIRM</name>
<accession>A0A1M4T928</accession>
<dbReference type="Proteomes" id="UP000184114">
    <property type="component" value="Unassembled WGS sequence"/>
</dbReference>
<feature type="transmembrane region" description="Helical" evidence="1">
    <location>
        <begin position="12"/>
        <end position="30"/>
    </location>
</feature>
<keyword evidence="1" id="KW-1133">Transmembrane helix</keyword>
<dbReference type="STRING" id="1123404.SAMN02745784_00566"/>
<evidence type="ECO:0000313" key="2">
    <source>
        <dbReference type="EMBL" id="SHE40989.1"/>
    </source>
</evidence>
<feature type="transmembrane region" description="Helical" evidence="1">
    <location>
        <begin position="76"/>
        <end position="96"/>
    </location>
</feature>
<dbReference type="PANTHER" id="PTHR40078">
    <property type="entry name" value="INTEGRAL MEMBRANE PROTEIN-RELATED"/>
    <property type="match status" value="1"/>
</dbReference>
<dbReference type="PANTHER" id="PTHR40078:SF1">
    <property type="entry name" value="INTEGRAL MEMBRANE PROTEIN"/>
    <property type="match status" value="1"/>
</dbReference>
<proteinExistence type="predicted"/>
<feature type="transmembrane region" description="Helical" evidence="1">
    <location>
        <begin position="102"/>
        <end position="124"/>
    </location>
</feature>